<dbReference type="EMBL" id="VFPP01000001">
    <property type="protein sequence ID" value="TQM78918.1"/>
    <property type="molecule type" value="Genomic_DNA"/>
</dbReference>
<gene>
    <name evidence="2" type="ORF">FHX81_1205</name>
</gene>
<keyword evidence="1" id="KW-0812">Transmembrane</keyword>
<dbReference type="Pfam" id="PF14333">
    <property type="entry name" value="DUF4389"/>
    <property type="match status" value="2"/>
</dbReference>
<dbReference type="AlphaFoldDB" id="A0A543J7Y0"/>
<name>A0A543J7Y0_9PSEU</name>
<evidence type="ECO:0000313" key="3">
    <source>
        <dbReference type="Proteomes" id="UP000316628"/>
    </source>
</evidence>
<feature type="transmembrane region" description="Helical" evidence="1">
    <location>
        <begin position="150"/>
        <end position="171"/>
    </location>
</feature>
<sequence>MTTYPVRVQGRFDPALNRWLWLVKWLLVIPHHVVLAFLWLAFGVVGVFAFVTILVTGRYPRPLFDFALGVLRWTWRVAYYSFGALATDRYPPFSLGEEPDYPATLDIAYPERLSRGLVLVKWLLAVPHLVIVAIFLGGGGYLAFRAGEWAYSPAGGLVGLLVLIAGVVLLFTGHYPRGVFDFVLGMDRWALRVAAYVGLMTDAYPPFRFDTGGDEPGAATLDAPPPPAPSRGTAGRVVPAVIGVLLLLVGTGLSAAGALGLWADQTQRDATGAVTAPAQVVRSTGYAVELGTAELNWTEAGWTVGDDWLGAIGLRVDPDAFVGIGPTADVARYLAGVDRDRVTGFGDQALYQHSAGTAPTSPPHAQPFWAAAGYGSLTWTAQPGDWTAVVMNADGSRTVDTTVVATATLPALAPAAWTALGVGALLLFLGGGLVLFAATRPTRPTTPARTTIGAESHA</sequence>
<proteinExistence type="predicted"/>
<organism evidence="2 3">
    <name type="scientific">Saccharothrix saharensis</name>
    <dbReference type="NCBI Taxonomy" id="571190"/>
    <lineage>
        <taxon>Bacteria</taxon>
        <taxon>Bacillati</taxon>
        <taxon>Actinomycetota</taxon>
        <taxon>Actinomycetes</taxon>
        <taxon>Pseudonocardiales</taxon>
        <taxon>Pseudonocardiaceae</taxon>
        <taxon>Saccharothrix</taxon>
    </lineage>
</organism>
<dbReference type="OrthoDB" id="156718at2"/>
<feature type="transmembrane region" description="Helical" evidence="1">
    <location>
        <begin position="122"/>
        <end position="144"/>
    </location>
</feature>
<keyword evidence="3" id="KW-1185">Reference proteome</keyword>
<protein>
    <submittedName>
        <fullName evidence="2">Uncharacterized protein DUF4389</fullName>
    </submittedName>
</protein>
<dbReference type="InterPro" id="IPR025498">
    <property type="entry name" value="DUF4389"/>
</dbReference>
<keyword evidence="1" id="KW-1133">Transmembrane helix</keyword>
<feature type="transmembrane region" description="Helical" evidence="1">
    <location>
        <begin position="237"/>
        <end position="262"/>
    </location>
</feature>
<dbReference type="RefSeq" id="WP_141975837.1">
    <property type="nucleotide sequence ID" value="NZ_VFPP01000001.1"/>
</dbReference>
<keyword evidence="1" id="KW-0472">Membrane</keyword>
<accession>A0A543J7Y0</accession>
<reference evidence="2 3" key="1">
    <citation type="submission" date="2019-06" db="EMBL/GenBank/DDBJ databases">
        <title>Sequencing the genomes of 1000 actinobacteria strains.</title>
        <authorList>
            <person name="Klenk H.-P."/>
        </authorList>
    </citation>
    <scope>NUCLEOTIDE SEQUENCE [LARGE SCALE GENOMIC DNA]</scope>
    <source>
        <strain evidence="2 3">DSM 45456</strain>
    </source>
</reference>
<feature type="transmembrane region" description="Helical" evidence="1">
    <location>
        <begin position="29"/>
        <end position="55"/>
    </location>
</feature>
<comment type="caution">
    <text evidence="2">The sequence shown here is derived from an EMBL/GenBank/DDBJ whole genome shotgun (WGS) entry which is preliminary data.</text>
</comment>
<evidence type="ECO:0000313" key="2">
    <source>
        <dbReference type="EMBL" id="TQM78918.1"/>
    </source>
</evidence>
<evidence type="ECO:0000256" key="1">
    <source>
        <dbReference type="SAM" id="Phobius"/>
    </source>
</evidence>
<dbReference type="Proteomes" id="UP000316628">
    <property type="component" value="Unassembled WGS sequence"/>
</dbReference>
<feature type="transmembrane region" description="Helical" evidence="1">
    <location>
        <begin position="415"/>
        <end position="439"/>
    </location>
</feature>